<dbReference type="EMBL" id="JAIFTH010000807">
    <property type="protein sequence ID" value="KAG9508933.1"/>
    <property type="molecule type" value="Genomic_DNA"/>
</dbReference>
<evidence type="ECO:0000256" key="2">
    <source>
        <dbReference type="ARBA" id="ARBA00022999"/>
    </source>
</evidence>
<proteinExistence type="predicted"/>
<dbReference type="Pfam" id="PF00018">
    <property type="entry name" value="SH3_1"/>
    <property type="match status" value="2"/>
</dbReference>
<dbReference type="PROSITE" id="PS50002">
    <property type="entry name" value="SH3"/>
    <property type="match status" value="2"/>
</dbReference>
<reference evidence="7 8" key="1">
    <citation type="submission" date="2020-10" db="EMBL/GenBank/DDBJ databases">
        <authorList>
            <person name="Klimov P.B."/>
            <person name="Dyachkov S.M."/>
            <person name="Chetverikov P.E."/>
        </authorList>
    </citation>
    <scope>NUCLEOTIDE SEQUENCE [LARGE SCALE GENOMIC DNA]</scope>
    <source>
        <strain evidence="7">BMOC 18-1129-001#AD2665</strain>
        <tissue evidence="7">Entire mites</tissue>
    </source>
</reference>
<dbReference type="CDD" id="cd11804">
    <property type="entry name" value="SH3_GRB2_like_N"/>
    <property type="match status" value="1"/>
</dbReference>
<feature type="domain" description="SH3" evidence="6">
    <location>
        <begin position="1"/>
        <end position="58"/>
    </location>
</feature>
<evidence type="ECO:0000259" key="5">
    <source>
        <dbReference type="PROSITE" id="PS50001"/>
    </source>
</evidence>
<dbReference type="PRINTS" id="PR00401">
    <property type="entry name" value="SH2DOMAIN"/>
</dbReference>
<dbReference type="InterPro" id="IPR000980">
    <property type="entry name" value="SH2"/>
</dbReference>
<accession>A0ABQ7S6F1</accession>
<sequence>MEAVALHDFTQTEQDELSFRRGDILNILNMEDDKNWYKAEMNGQTGLIPVNYIQLREHPWYYGRITRADAERKLLNTRQDGAFLVRVSESSPGDFSLSVKCGPAVQHFKILRDTQGKFFLWVQKHNSINELIDFHRRQSVSKNQVIKLRDVETPNDKLVIASYDFTPKASESEEGELSFSKNDIIEVFDDSDEHWWGGMIGDRKGYFPATYVEPYDPQKARRHE</sequence>
<dbReference type="PANTHER" id="PTHR46037">
    <property type="entry name" value="PROTEIN ENHANCER OF SEVENLESS 2B"/>
    <property type="match status" value="1"/>
</dbReference>
<evidence type="ECO:0000313" key="7">
    <source>
        <dbReference type="EMBL" id="KAG9508933.1"/>
    </source>
</evidence>
<organism evidence="7 8">
    <name type="scientific">Fragariocoptes setiger</name>
    <dbReference type="NCBI Taxonomy" id="1670756"/>
    <lineage>
        <taxon>Eukaryota</taxon>
        <taxon>Metazoa</taxon>
        <taxon>Ecdysozoa</taxon>
        <taxon>Arthropoda</taxon>
        <taxon>Chelicerata</taxon>
        <taxon>Arachnida</taxon>
        <taxon>Acari</taxon>
        <taxon>Acariformes</taxon>
        <taxon>Trombidiformes</taxon>
        <taxon>Prostigmata</taxon>
        <taxon>Eupodina</taxon>
        <taxon>Eriophyoidea</taxon>
        <taxon>Phytoptidae</taxon>
        <taxon>Fragariocoptes</taxon>
    </lineage>
</organism>
<feature type="domain" description="SH2" evidence="5">
    <location>
        <begin position="60"/>
        <end position="155"/>
    </location>
</feature>
<dbReference type="SUPFAM" id="SSF55550">
    <property type="entry name" value="SH2 domain"/>
    <property type="match status" value="1"/>
</dbReference>
<dbReference type="InterPro" id="IPR036860">
    <property type="entry name" value="SH2_dom_sf"/>
</dbReference>
<keyword evidence="2 3" id="KW-0727">SH2 domain</keyword>
<dbReference type="PROSITE" id="PS50001">
    <property type="entry name" value="SH2"/>
    <property type="match status" value="1"/>
</dbReference>
<dbReference type="SUPFAM" id="SSF50044">
    <property type="entry name" value="SH3-domain"/>
    <property type="match status" value="2"/>
</dbReference>
<dbReference type="Proteomes" id="UP000825002">
    <property type="component" value="Unassembled WGS sequence"/>
</dbReference>
<protein>
    <submittedName>
        <fullName evidence="7">Protein enhancer of sevenless 2B</fullName>
    </submittedName>
</protein>
<dbReference type="Pfam" id="PF00017">
    <property type="entry name" value="SH2"/>
    <property type="match status" value="1"/>
</dbReference>
<name>A0ABQ7S6F1_9ACAR</name>
<comment type="caution">
    <text evidence="7">The sequence shown here is derived from an EMBL/GenBank/DDBJ whole genome shotgun (WGS) entry which is preliminary data.</text>
</comment>
<feature type="domain" description="SH3" evidence="6">
    <location>
        <begin position="154"/>
        <end position="217"/>
    </location>
</feature>
<dbReference type="SMART" id="SM00252">
    <property type="entry name" value="SH2"/>
    <property type="match status" value="1"/>
</dbReference>
<dbReference type="Gene3D" id="3.30.505.10">
    <property type="entry name" value="SH2 domain"/>
    <property type="match status" value="1"/>
</dbReference>
<keyword evidence="8" id="KW-1185">Reference proteome</keyword>
<dbReference type="CDD" id="cd09941">
    <property type="entry name" value="SH2_Grb2_like"/>
    <property type="match status" value="1"/>
</dbReference>
<evidence type="ECO:0000256" key="1">
    <source>
        <dbReference type="ARBA" id="ARBA00022443"/>
    </source>
</evidence>
<dbReference type="InterPro" id="IPR036028">
    <property type="entry name" value="SH3-like_dom_sf"/>
</dbReference>
<evidence type="ECO:0000256" key="3">
    <source>
        <dbReference type="PROSITE-ProRule" id="PRU00191"/>
    </source>
</evidence>
<keyword evidence="1 4" id="KW-0728">SH3 domain</keyword>
<gene>
    <name evidence="7" type="primary">drk</name>
    <name evidence="7" type="ORF">GZH46_02559</name>
</gene>
<dbReference type="SMART" id="SM00326">
    <property type="entry name" value="SH3"/>
    <property type="match status" value="2"/>
</dbReference>
<dbReference type="InterPro" id="IPR043539">
    <property type="entry name" value="Grb2-like"/>
</dbReference>
<dbReference type="InterPro" id="IPR001452">
    <property type="entry name" value="SH3_domain"/>
</dbReference>
<evidence type="ECO:0000256" key="4">
    <source>
        <dbReference type="PROSITE-ProRule" id="PRU00192"/>
    </source>
</evidence>
<evidence type="ECO:0000313" key="8">
    <source>
        <dbReference type="Proteomes" id="UP000825002"/>
    </source>
</evidence>
<dbReference type="Gene3D" id="2.30.30.40">
    <property type="entry name" value="SH3 Domains"/>
    <property type="match status" value="2"/>
</dbReference>
<feature type="non-terminal residue" evidence="7">
    <location>
        <position position="1"/>
    </location>
</feature>
<dbReference type="PRINTS" id="PR00452">
    <property type="entry name" value="SH3DOMAIN"/>
</dbReference>
<evidence type="ECO:0000259" key="6">
    <source>
        <dbReference type="PROSITE" id="PS50002"/>
    </source>
</evidence>